<protein>
    <submittedName>
        <fullName evidence="2">Uncharacterized protein</fullName>
    </submittedName>
</protein>
<sequence length="170" mass="18519">MPEATAIVFLTPLIGCASERPPPLARTFVRQSIATCPTPPIVPSAVRTSRSSFSRVELIGLRRSIVSRTSRPVTTTSGTRRRSTRPRPVAGSVTAPSAASTCSRVRGDVPLLDDVLEDMTLVLYLSSDRGDPFDRRHSVIAVSGTGDRPRATRQHEARSVRGHYRCRLQG</sequence>
<name>A0A6J4V806_9BACT</name>
<feature type="compositionally biased region" description="Low complexity" evidence="1">
    <location>
        <begin position="67"/>
        <end position="78"/>
    </location>
</feature>
<gene>
    <name evidence="2" type="ORF">AVDCRST_MAG87-2124</name>
</gene>
<dbReference type="AlphaFoldDB" id="A0A6J4V806"/>
<proteinExistence type="predicted"/>
<dbReference type="EMBL" id="CADCWJ010000481">
    <property type="protein sequence ID" value="CAA9567997.1"/>
    <property type="molecule type" value="Genomic_DNA"/>
</dbReference>
<feature type="region of interest" description="Disordered" evidence="1">
    <location>
        <begin position="67"/>
        <end position="98"/>
    </location>
</feature>
<evidence type="ECO:0000256" key="1">
    <source>
        <dbReference type="SAM" id="MobiDB-lite"/>
    </source>
</evidence>
<accession>A0A6J4V806</accession>
<evidence type="ECO:0000313" key="2">
    <source>
        <dbReference type="EMBL" id="CAA9567997.1"/>
    </source>
</evidence>
<organism evidence="2">
    <name type="scientific">uncultured Thermomicrobiales bacterium</name>
    <dbReference type="NCBI Taxonomy" id="1645740"/>
    <lineage>
        <taxon>Bacteria</taxon>
        <taxon>Pseudomonadati</taxon>
        <taxon>Thermomicrobiota</taxon>
        <taxon>Thermomicrobia</taxon>
        <taxon>Thermomicrobiales</taxon>
        <taxon>environmental samples</taxon>
    </lineage>
</organism>
<reference evidence="2" key="1">
    <citation type="submission" date="2020-02" db="EMBL/GenBank/DDBJ databases">
        <authorList>
            <person name="Meier V. D."/>
        </authorList>
    </citation>
    <scope>NUCLEOTIDE SEQUENCE</scope>
    <source>
        <strain evidence="2">AVDCRST_MAG87</strain>
    </source>
</reference>